<dbReference type="PANTHER" id="PTHR24054:SF0">
    <property type="entry name" value="CASEIN KINASE II SUBUNIT ALPHA"/>
    <property type="match status" value="1"/>
</dbReference>
<dbReference type="InterPro" id="IPR008271">
    <property type="entry name" value="Ser/Thr_kinase_AS"/>
</dbReference>
<evidence type="ECO:0000256" key="2">
    <source>
        <dbReference type="ARBA" id="ARBA00022679"/>
    </source>
</evidence>
<dbReference type="GO" id="GO:0006359">
    <property type="term" value="P:regulation of transcription by RNA polymerase III"/>
    <property type="evidence" value="ECO:0007669"/>
    <property type="project" value="TreeGrafter"/>
</dbReference>
<dbReference type="GO" id="GO:0005829">
    <property type="term" value="C:cytosol"/>
    <property type="evidence" value="ECO:0007669"/>
    <property type="project" value="TreeGrafter"/>
</dbReference>
<organism evidence="12 13">
    <name type="scientific">Circinella minor</name>
    <dbReference type="NCBI Taxonomy" id="1195481"/>
    <lineage>
        <taxon>Eukaryota</taxon>
        <taxon>Fungi</taxon>
        <taxon>Fungi incertae sedis</taxon>
        <taxon>Mucoromycota</taxon>
        <taxon>Mucoromycotina</taxon>
        <taxon>Mucoromycetes</taxon>
        <taxon>Mucorales</taxon>
        <taxon>Lichtheimiaceae</taxon>
        <taxon>Circinella</taxon>
    </lineage>
</organism>
<dbReference type="CDD" id="cd14132">
    <property type="entry name" value="STKc_CK2_alpha"/>
    <property type="match status" value="1"/>
</dbReference>
<evidence type="ECO:0000256" key="10">
    <source>
        <dbReference type="RuleBase" id="RU369118"/>
    </source>
</evidence>
<comment type="similarity">
    <text evidence="10">Belongs to the protein kinase superfamily. Ser/Thr protein kinase family. CK2 subfamily.</text>
</comment>
<feature type="domain" description="Protein kinase" evidence="11">
    <location>
        <begin position="41"/>
        <end position="326"/>
    </location>
</feature>
<keyword evidence="10" id="KW-0539">Nucleus</keyword>
<dbReference type="OrthoDB" id="10254671at2759"/>
<dbReference type="GO" id="GO:0005524">
    <property type="term" value="F:ATP binding"/>
    <property type="evidence" value="ECO:0007669"/>
    <property type="project" value="UniProtKB-UniRule"/>
</dbReference>
<keyword evidence="2 10" id="KW-0808">Transferase</keyword>
<evidence type="ECO:0000256" key="8">
    <source>
        <dbReference type="PROSITE-ProRule" id="PRU10141"/>
    </source>
</evidence>
<dbReference type="GO" id="GO:0051726">
    <property type="term" value="P:regulation of cell cycle"/>
    <property type="evidence" value="ECO:0007669"/>
    <property type="project" value="TreeGrafter"/>
</dbReference>
<evidence type="ECO:0000259" key="11">
    <source>
        <dbReference type="PROSITE" id="PS50011"/>
    </source>
</evidence>
<evidence type="ECO:0000256" key="3">
    <source>
        <dbReference type="ARBA" id="ARBA00022741"/>
    </source>
</evidence>
<dbReference type="InterPro" id="IPR017441">
    <property type="entry name" value="Protein_kinase_ATP_BS"/>
</dbReference>
<comment type="catalytic activity">
    <reaction evidence="7 10">
        <text>L-seryl-[protein] + ATP = O-phospho-L-seryl-[protein] + ADP + H(+)</text>
        <dbReference type="Rhea" id="RHEA:17989"/>
        <dbReference type="Rhea" id="RHEA-COMP:9863"/>
        <dbReference type="Rhea" id="RHEA-COMP:11604"/>
        <dbReference type="ChEBI" id="CHEBI:15378"/>
        <dbReference type="ChEBI" id="CHEBI:29999"/>
        <dbReference type="ChEBI" id="CHEBI:30616"/>
        <dbReference type="ChEBI" id="CHEBI:83421"/>
        <dbReference type="ChEBI" id="CHEBI:456216"/>
        <dbReference type="EC" id="2.7.11.1"/>
    </reaction>
</comment>
<keyword evidence="4 10" id="KW-0418">Kinase</keyword>
<keyword evidence="3 8" id="KW-0547">Nucleotide-binding</keyword>
<dbReference type="AlphaFoldDB" id="A0A8H7S1I2"/>
<dbReference type="PROSITE" id="PS50011">
    <property type="entry name" value="PROTEIN_KINASE_DOM"/>
    <property type="match status" value="1"/>
</dbReference>
<evidence type="ECO:0000256" key="7">
    <source>
        <dbReference type="ARBA" id="ARBA00048679"/>
    </source>
</evidence>
<dbReference type="Proteomes" id="UP000646827">
    <property type="component" value="Unassembled WGS sequence"/>
</dbReference>
<dbReference type="GO" id="GO:0004674">
    <property type="term" value="F:protein serine/threonine kinase activity"/>
    <property type="evidence" value="ECO:0007669"/>
    <property type="project" value="UniProtKB-UniRule"/>
</dbReference>
<evidence type="ECO:0000256" key="6">
    <source>
        <dbReference type="ARBA" id="ARBA00047899"/>
    </source>
</evidence>
<dbReference type="SMART" id="SM00220">
    <property type="entry name" value="S_TKc"/>
    <property type="match status" value="1"/>
</dbReference>
<evidence type="ECO:0000256" key="1">
    <source>
        <dbReference type="ARBA" id="ARBA00022527"/>
    </source>
</evidence>
<comment type="function">
    <text evidence="10">Catalytic subunit of a constitutively active serine/threonine-protein kinase complex that phosphorylates a large number of substrates containing acidic residues C-terminal to the phosphorylated serine or threonine.</text>
</comment>
<dbReference type="GO" id="GO:0006356">
    <property type="term" value="P:regulation of transcription by RNA polymerase I"/>
    <property type="evidence" value="ECO:0007669"/>
    <property type="project" value="TreeGrafter"/>
</dbReference>
<dbReference type="Pfam" id="PF00069">
    <property type="entry name" value="Pkinase"/>
    <property type="match status" value="1"/>
</dbReference>
<dbReference type="FunFam" id="1.10.510.10:FF:000059">
    <property type="entry name" value="Casein kinase II subunit alpha"/>
    <property type="match status" value="1"/>
</dbReference>
<dbReference type="EMBL" id="JAEPRB010000117">
    <property type="protein sequence ID" value="KAG2221162.1"/>
    <property type="molecule type" value="Genomic_DNA"/>
</dbReference>
<dbReference type="GO" id="GO:0005634">
    <property type="term" value="C:nucleus"/>
    <property type="evidence" value="ECO:0007669"/>
    <property type="project" value="UniProtKB-SubCell"/>
</dbReference>
<comment type="catalytic activity">
    <reaction evidence="6 10">
        <text>L-threonyl-[protein] + ATP = O-phospho-L-threonyl-[protein] + ADP + H(+)</text>
        <dbReference type="Rhea" id="RHEA:46608"/>
        <dbReference type="Rhea" id="RHEA-COMP:11060"/>
        <dbReference type="Rhea" id="RHEA-COMP:11605"/>
        <dbReference type="ChEBI" id="CHEBI:15378"/>
        <dbReference type="ChEBI" id="CHEBI:30013"/>
        <dbReference type="ChEBI" id="CHEBI:30616"/>
        <dbReference type="ChEBI" id="CHEBI:61977"/>
        <dbReference type="ChEBI" id="CHEBI:456216"/>
        <dbReference type="EC" id="2.7.11.1"/>
    </reaction>
</comment>
<accession>A0A8H7S1I2</accession>
<dbReference type="SUPFAM" id="SSF56112">
    <property type="entry name" value="Protein kinase-like (PK-like)"/>
    <property type="match status" value="1"/>
</dbReference>
<reference evidence="12 13" key="1">
    <citation type="submission" date="2020-12" db="EMBL/GenBank/DDBJ databases">
        <title>Metabolic potential, ecology and presence of endohyphal bacteria is reflected in genomic diversity of Mucoromycotina.</title>
        <authorList>
            <person name="Muszewska A."/>
            <person name="Okrasinska A."/>
            <person name="Steczkiewicz K."/>
            <person name="Drgas O."/>
            <person name="Orlowska M."/>
            <person name="Perlinska-Lenart U."/>
            <person name="Aleksandrzak-Piekarczyk T."/>
            <person name="Szatraj K."/>
            <person name="Zielenkiewicz U."/>
            <person name="Pilsyk S."/>
            <person name="Malc E."/>
            <person name="Mieczkowski P."/>
            <person name="Kruszewska J.S."/>
            <person name="Biernat P."/>
            <person name="Pawlowska J."/>
        </authorList>
    </citation>
    <scope>NUCLEOTIDE SEQUENCE [LARGE SCALE GENOMIC DNA]</scope>
    <source>
        <strain evidence="12 13">CBS 142.35</strain>
    </source>
</reference>
<gene>
    <name evidence="12" type="ORF">INT45_007739</name>
</gene>
<evidence type="ECO:0000256" key="5">
    <source>
        <dbReference type="ARBA" id="ARBA00022840"/>
    </source>
</evidence>
<evidence type="ECO:0000256" key="9">
    <source>
        <dbReference type="RuleBase" id="RU000304"/>
    </source>
</evidence>
<dbReference type="PANTHER" id="PTHR24054">
    <property type="entry name" value="CASEIN KINASE II SUBUNIT ALPHA"/>
    <property type="match status" value="1"/>
</dbReference>
<comment type="subunit">
    <text evidence="10">Heterotetramer.</text>
</comment>
<dbReference type="GO" id="GO:0005956">
    <property type="term" value="C:protein kinase CK2 complex"/>
    <property type="evidence" value="ECO:0007669"/>
    <property type="project" value="TreeGrafter"/>
</dbReference>
<dbReference type="InterPro" id="IPR011009">
    <property type="entry name" value="Kinase-like_dom_sf"/>
</dbReference>
<protein>
    <recommendedName>
        <fullName evidence="10">Casein kinase II subunit alpha</fullName>
        <shortName evidence="10">CK II alpha</shortName>
        <ecNumber evidence="10">2.7.11.1</ecNumber>
    </recommendedName>
</protein>
<dbReference type="PROSITE" id="PS00108">
    <property type="entry name" value="PROTEIN_KINASE_ST"/>
    <property type="match status" value="1"/>
</dbReference>
<comment type="subcellular location">
    <subcellularLocation>
        <location evidence="10">Nucleus</location>
    </subcellularLocation>
</comment>
<proteinExistence type="inferred from homology"/>
<dbReference type="GO" id="GO:0006974">
    <property type="term" value="P:DNA damage response"/>
    <property type="evidence" value="ECO:0007669"/>
    <property type="project" value="TreeGrafter"/>
</dbReference>
<dbReference type="EC" id="2.7.11.1" evidence="10"/>
<evidence type="ECO:0000313" key="13">
    <source>
        <dbReference type="Proteomes" id="UP000646827"/>
    </source>
</evidence>
<dbReference type="Gene3D" id="3.30.200.20">
    <property type="entry name" value="Phosphorylase Kinase, domain 1"/>
    <property type="match status" value="1"/>
</dbReference>
<dbReference type="GO" id="GO:0106310">
    <property type="term" value="F:protein serine kinase activity"/>
    <property type="evidence" value="ECO:0007669"/>
    <property type="project" value="UniProtKB-UniRule"/>
</dbReference>
<keyword evidence="13" id="KW-1185">Reference proteome</keyword>
<dbReference type="InterPro" id="IPR045216">
    <property type="entry name" value="CK2_alpha"/>
</dbReference>
<name>A0A8H7S1I2_9FUNG</name>
<keyword evidence="5 8" id="KW-0067">ATP-binding</keyword>
<dbReference type="InterPro" id="IPR000719">
    <property type="entry name" value="Prot_kinase_dom"/>
</dbReference>
<dbReference type="FunFam" id="3.30.200.20:FF:000088">
    <property type="entry name" value="Casein kinase II subunit alpha"/>
    <property type="match status" value="1"/>
</dbReference>
<keyword evidence="1 9" id="KW-0723">Serine/threonine-protein kinase</keyword>
<feature type="binding site" evidence="8">
    <location>
        <position position="70"/>
    </location>
    <ligand>
        <name>ATP</name>
        <dbReference type="ChEBI" id="CHEBI:30616"/>
    </ligand>
</feature>
<evidence type="ECO:0000313" key="12">
    <source>
        <dbReference type="EMBL" id="KAG2221162.1"/>
    </source>
</evidence>
<comment type="caution">
    <text evidence="12">The sequence shown here is derived from an EMBL/GenBank/DDBJ whole genome shotgun (WGS) entry which is preliminary data.</text>
</comment>
<dbReference type="PROSITE" id="PS00107">
    <property type="entry name" value="PROTEIN_KINASE_ATP"/>
    <property type="match status" value="1"/>
</dbReference>
<dbReference type="Gene3D" id="1.10.510.10">
    <property type="entry name" value="Transferase(Phosphotransferase) domain 1"/>
    <property type="match status" value="1"/>
</dbReference>
<sequence>MDTAMQGTSIARVYANVNVQKPKEYYDYDSLQVQWGEQDHYEIYRKIGRGKYSEVFEGVNTLNGEKCVIKVLKPVKKKKIKREIKILQNLTGGPNIIGLLDIVRDPQSRVPSLIFECVNNTEFKILYPRFSDYDVRYYMHELLKAIEYSHSRGIMHRDVKPHNVMIDHEKRQLRLIDWGLADFYHPGTEYNVRVASRCFKGPELLVDFQLYDYSLDMWSFGCMLAGMVFRKEPFFNGQDNYDQLVKIARVLGTSKLYEYLNKYNLQLDPHFDKVMGRYAPKPWSKFVNLSNQRYMSNELFDLLDNLLRYDHQERLTAQEAMAHPFFAPVREAAAAAEEGTKEK</sequence>
<evidence type="ECO:0000256" key="4">
    <source>
        <dbReference type="ARBA" id="ARBA00022777"/>
    </source>
</evidence>